<dbReference type="GO" id="GO:0005654">
    <property type="term" value="C:nucleoplasm"/>
    <property type="evidence" value="ECO:0007669"/>
    <property type="project" value="TreeGrafter"/>
</dbReference>
<dbReference type="Pfam" id="PF00782">
    <property type="entry name" value="DSPc"/>
    <property type="match status" value="1"/>
</dbReference>
<feature type="compositionally biased region" description="Polar residues" evidence="2">
    <location>
        <begin position="1"/>
        <end position="13"/>
    </location>
</feature>
<dbReference type="AlphaFoldDB" id="A0A420YM84"/>
<comment type="caution">
    <text evidence="4">The sequence shown here is derived from an EMBL/GenBank/DDBJ whole genome shotgun (WGS) entry which is preliminary data.</text>
</comment>
<dbReference type="GO" id="GO:0140096">
    <property type="term" value="F:catalytic activity, acting on a protein"/>
    <property type="evidence" value="ECO:0007669"/>
    <property type="project" value="UniProtKB-ARBA"/>
</dbReference>
<dbReference type="GO" id="GO:0005737">
    <property type="term" value="C:cytoplasm"/>
    <property type="evidence" value="ECO:0007669"/>
    <property type="project" value="TreeGrafter"/>
</dbReference>
<dbReference type="InterPro" id="IPR029021">
    <property type="entry name" value="Prot-tyrosine_phosphatase-like"/>
</dbReference>
<dbReference type="CDD" id="cd14498">
    <property type="entry name" value="DSP"/>
    <property type="match status" value="1"/>
</dbReference>
<dbReference type="SUPFAM" id="SSF52799">
    <property type="entry name" value="(Phosphotyrosine protein) phosphatases II"/>
    <property type="match status" value="1"/>
</dbReference>
<dbReference type="GO" id="GO:1990444">
    <property type="term" value="F:F-box domain binding"/>
    <property type="evidence" value="ECO:0007669"/>
    <property type="project" value="TreeGrafter"/>
</dbReference>
<dbReference type="PANTHER" id="PTHR46588:SF1">
    <property type="entry name" value="SERINE_THREONINE_TYROSINE-INTERACTING PROTEIN"/>
    <property type="match status" value="1"/>
</dbReference>
<protein>
    <recommendedName>
        <fullName evidence="3">Tyrosine-protein phosphatase domain-containing protein</fullName>
    </recommendedName>
</protein>
<evidence type="ECO:0000256" key="2">
    <source>
        <dbReference type="SAM" id="MobiDB-lite"/>
    </source>
</evidence>
<gene>
    <name evidence="4" type="ORF">DL546_009437</name>
</gene>
<dbReference type="Proteomes" id="UP000275385">
    <property type="component" value="Unassembled WGS sequence"/>
</dbReference>
<sequence length="325" mass="36202">MSTRTKSAFQNVMRNEPLVSGPPSPPRLDIPIPSREYSHVTQLQLRPSGCVVTKAKSAQSLSVVTQGRIQAATDNQLAWAWSKRHCAQRILDFLWLGPYSVVRDRDFIAREKFTMVFMVRDKKLADSGYMDVKNLSEKLGTAVDSVDVSSQAPLSSIFDSAVEKINSHCLDRHANQCEYVVVDGKRYPGKVLVCCETGNDRSAVVVAAYLMKVYEATFIEATQFVLFARFCAMFTDDKRSMLKAYEDSLAAQRQVFRERASYGGARLAGGIKRGFADTIDGRDTAMAYNPGYGHLDYDRFVGRVTRPFTDYTGAGGMDDSMQQDG</sequence>
<evidence type="ECO:0000313" key="5">
    <source>
        <dbReference type="Proteomes" id="UP000275385"/>
    </source>
</evidence>
<dbReference type="GO" id="GO:0070372">
    <property type="term" value="P:regulation of ERK1 and ERK2 cascade"/>
    <property type="evidence" value="ECO:0007669"/>
    <property type="project" value="TreeGrafter"/>
</dbReference>
<feature type="domain" description="Tyrosine-protein phosphatase" evidence="3">
    <location>
        <begin position="86"/>
        <end position="248"/>
    </location>
</feature>
<dbReference type="InterPro" id="IPR020422">
    <property type="entry name" value="TYR_PHOSPHATASE_DUAL_dom"/>
</dbReference>
<dbReference type="OrthoDB" id="10252009at2759"/>
<dbReference type="Gene3D" id="3.90.190.10">
    <property type="entry name" value="Protein tyrosine phosphatase superfamily"/>
    <property type="match status" value="1"/>
</dbReference>
<name>A0A420YM84_9PEZI</name>
<feature type="region of interest" description="Disordered" evidence="2">
    <location>
        <begin position="1"/>
        <end position="25"/>
    </location>
</feature>
<evidence type="ECO:0000313" key="4">
    <source>
        <dbReference type="EMBL" id="RKU48961.1"/>
    </source>
</evidence>
<dbReference type="InterPro" id="IPR052449">
    <property type="entry name" value="STYX-Interacting_Phosphatase"/>
</dbReference>
<accession>A0A420YM84</accession>
<dbReference type="PANTHER" id="PTHR46588">
    <property type="entry name" value="SERINE/THREONINE/TYROSINE-INTERACTING PROTEIN"/>
    <property type="match status" value="1"/>
</dbReference>
<organism evidence="4 5">
    <name type="scientific">Coniochaeta pulveracea</name>
    <dbReference type="NCBI Taxonomy" id="177199"/>
    <lineage>
        <taxon>Eukaryota</taxon>
        <taxon>Fungi</taxon>
        <taxon>Dikarya</taxon>
        <taxon>Ascomycota</taxon>
        <taxon>Pezizomycotina</taxon>
        <taxon>Sordariomycetes</taxon>
        <taxon>Sordariomycetidae</taxon>
        <taxon>Coniochaetales</taxon>
        <taxon>Coniochaetaceae</taxon>
        <taxon>Coniochaeta</taxon>
    </lineage>
</organism>
<dbReference type="SMART" id="SM00195">
    <property type="entry name" value="DSPc"/>
    <property type="match status" value="1"/>
</dbReference>
<dbReference type="STRING" id="177199.A0A420YM84"/>
<keyword evidence="5" id="KW-1185">Reference proteome</keyword>
<dbReference type="GO" id="GO:0062026">
    <property type="term" value="P:negative regulation of SCF-dependent proteasomal ubiquitin-dependent catabolic process"/>
    <property type="evidence" value="ECO:0007669"/>
    <property type="project" value="TreeGrafter"/>
</dbReference>
<evidence type="ECO:0000256" key="1">
    <source>
        <dbReference type="ARBA" id="ARBA00009649"/>
    </source>
</evidence>
<comment type="similarity">
    <text evidence="1">Belongs to the protein-tyrosine phosphatase family. Non-receptor class subfamily.</text>
</comment>
<reference evidence="4 5" key="1">
    <citation type="submission" date="2018-08" db="EMBL/GenBank/DDBJ databases">
        <title>Draft genome of the lignicolous fungus Coniochaeta pulveracea.</title>
        <authorList>
            <person name="Borstlap C.J."/>
            <person name="De Witt R.N."/>
            <person name="Botha A."/>
            <person name="Volschenk H."/>
        </authorList>
    </citation>
    <scope>NUCLEOTIDE SEQUENCE [LARGE SCALE GENOMIC DNA]</scope>
    <source>
        <strain evidence="4 5">CAB683</strain>
    </source>
</reference>
<dbReference type="EMBL" id="QVQW01000003">
    <property type="protein sequence ID" value="RKU48961.1"/>
    <property type="molecule type" value="Genomic_DNA"/>
</dbReference>
<proteinExistence type="inferred from homology"/>
<dbReference type="InterPro" id="IPR000340">
    <property type="entry name" value="Dual-sp_phosphatase_cat-dom"/>
</dbReference>
<evidence type="ECO:0000259" key="3">
    <source>
        <dbReference type="SMART" id="SM00195"/>
    </source>
</evidence>